<accession>A0ABY2BDG0</accession>
<comment type="caution">
    <text evidence="1">The sequence shown here is derived from an EMBL/GenBank/DDBJ whole genome shotgun (WGS) entry which is preliminary data.</text>
</comment>
<gene>
    <name evidence="1" type="ORF">EV644_11569</name>
</gene>
<name>A0ABY2BDG0_9ACTN</name>
<keyword evidence="2" id="KW-1185">Reference proteome</keyword>
<sequence>MPKKDARGRRHYKTNLFHFLFRYLNSGEGDVPPVTREVLRRAEPNRSNRPWVHVADDLRQAVKAASRSVALVLERRQDRNSVAPGRVGLGL</sequence>
<dbReference type="Proteomes" id="UP000295818">
    <property type="component" value="Unassembled WGS sequence"/>
</dbReference>
<dbReference type="EMBL" id="SLWM01000015">
    <property type="protein sequence ID" value="TCO17049.1"/>
    <property type="molecule type" value="Genomic_DNA"/>
</dbReference>
<proteinExistence type="predicted"/>
<reference evidence="1 2" key="1">
    <citation type="journal article" date="2015" name="Stand. Genomic Sci.">
        <title>Genomic Encyclopedia of Bacterial and Archaeal Type Strains, Phase III: the genomes of soil and plant-associated and newly described type strains.</title>
        <authorList>
            <person name="Whitman W.B."/>
            <person name="Woyke T."/>
            <person name="Klenk H.P."/>
            <person name="Zhou Y."/>
            <person name="Lilburn T.G."/>
            <person name="Beck B.J."/>
            <person name="De Vos P."/>
            <person name="Vandamme P."/>
            <person name="Eisen J.A."/>
            <person name="Garrity G."/>
            <person name="Hugenholtz P."/>
            <person name="Kyrpides N.C."/>
        </authorList>
    </citation>
    <scope>NUCLEOTIDE SEQUENCE [LARGE SCALE GENOMIC DNA]</scope>
    <source>
        <strain evidence="1 2">VKM Ac-2538</strain>
    </source>
</reference>
<protein>
    <submittedName>
        <fullName evidence="1">Uncharacterized protein</fullName>
    </submittedName>
</protein>
<organism evidence="1 2">
    <name type="scientific">Kribbella orskensis</name>
    <dbReference type="NCBI Taxonomy" id="2512216"/>
    <lineage>
        <taxon>Bacteria</taxon>
        <taxon>Bacillati</taxon>
        <taxon>Actinomycetota</taxon>
        <taxon>Actinomycetes</taxon>
        <taxon>Propionibacteriales</taxon>
        <taxon>Kribbellaceae</taxon>
        <taxon>Kribbella</taxon>
    </lineage>
</organism>
<evidence type="ECO:0000313" key="2">
    <source>
        <dbReference type="Proteomes" id="UP000295818"/>
    </source>
</evidence>
<evidence type="ECO:0000313" key="1">
    <source>
        <dbReference type="EMBL" id="TCO17049.1"/>
    </source>
</evidence>